<organism evidence="3 4">
    <name type="scientific">Raoultella lignicola</name>
    <dbReference type="NCBI Taxonomy" id="3040939"/>
    <lineage>
        <taxon>Bacteria</taxon>
        <taxon>Pseudomonadati</taxon>
        <taxon>Pseudomonadota</taxon>
        <taxon>Gammaproteobacteria</taxon>
        <taxon>Enterobacterales</taxon>
        <taxon>Enterobacteriaceae</taxon>
        <taxon>Klebsiella/Raoultella group</taxon>
        <taxon>Raoultella</taxon>
    </lineage>
</organism>
<keyword evidence="2" id="KW-0472">Membrane</keyword>
<comment type="caution">
    <text evidence="3">The sequence shown here is derived from an EMBL/GenBank/DDBJ whole genome shotgun (WGS) entry which is preliminary data.</text>
</comment>
<dbReference type="NCBIfam" id="NF007800">
    <property type="entry name" value="PRK10506.1"/>
    <property type="match status" value="1"/>
</dbReference>
<keyword evidence="2" id="KW-0812">Transmembrane</keyword>
<dbReference type="InterPro" id="IPR012902">
    <property type="entry name" value="N_methyl_site"/>
</dbReference>
<gene>
    <name evidence="3" type="ORF">QFI96_013280</name>
</gene>
<sequence>MLQLPHTCAMNRQRGYTLIETLITLALMLILSAGALYGWQRWQQQQRLWQTASQVREYLVLLRDDANWHNRTRLLSVGQHADGWCLSALEAPVNCAPATPFTFLPRWPEVSLSHITPGLGFYGLRNSAWAGHIRLHSAGDSWNIIVSNWGRIRLCRNEESASCL</sequence>
<name>A0ABU9F8B4_9ENTR</name>
<evidence type="ECO:0000313" key="3">
    <source>
        <dbReference type="EMBL" id="MEL0552663.1"/>
    </source>
</evidence>
<keyword evidence="4" id="KW-1185">Reference proteome</keyword>
<protein>
    <submittedName>
        <fullName evidence="3">Prepilin peptidase-dependent protein</fullName>
    </submittedName>
</protein>
<dbReference type="EMBL" id="JARXNK020000103">
    <property type="protein sequence ID" value="MEL0552663.1"/>
    <property type="molecule type" value="Genomic_DNA"/>
</dbReference>
<dbReference type="InterPro" id="IPR045584">
    <property type="entry name" value="Pilin-like"/>
</dbReference>
<proteinExistence type="predicted"/>
<dbReference type="SUPFAM" id="SSF54523">
    <property type="entry name" value="Pili subunits"/>
    <property type="match status" value="1"/>
</dbReference>
<evidence type="ECO:0000256" key="2">
    <source>
        <dbReference type="SAM" id="Phobius"/>
    </source>
</evidence>
<reference evidence="3 4" key="1">
    <citation type="submission" date="2024-04" db="EMBL/GenBank/DDBJ databases">
        <title>Two novel Raoultella species associated with bleeding cankers of broadleaf hosts, Raoultella scottia sp. nov. and Raoultella lignicola sp. nov.</title>
        <authorList>
            <person name="Brady C.L."/>
        </authorList>
    </citation>
    <scope>NUCLEOTIDE SEQUENCE [LARGE SCALE GENOMIC DNA]</scope>
    <source>
        <strain evidence="3 4">TW_WC1a.1</strain>
    </source>
</reference>
<dbReference type="Pfam" id="PF07963">
    <property type="entry name" value="N_methyl"/>
    <property type="match status" value="1"/>
</dbReference>
<accession>A0ABU9F8B4</accession>
<dbReference type="RefSeq" id="WP_227540137.1">
    <property type="nucleotide sequence ID" value="NZ_JARXNK020000103.1"/>
</dbReference>
<keyword evidence="2" id="KW-1133">Transmembrane helix</keyword>
<comment type="subcellular location">
    <subcellularLocation>
        <location evidence="1">Membrane</location>
        <topology evidence="1">Single-pass membrane protein</topology>
    </subcellularLocation>
</comment>
<dbReference type="NCBIfam" id="TIGR02532">
    <property type="entry name" value="IV_pilin_GFxxxE"/>
    <property type="match status" value="1"/>
</dbReference>
<dbReference type="PROSITE" id="PS00409">
    <property type="entry name" value="PROKAR_NTER_METHYL"/>
    <property type="match status" value="1"/>
</dbReference>
<dbReference type="Proteomes" id="UP001312893">
    <property type="component" value="Unassembled WGS sequence"/>
</dbReference>
<feature type="transmembrane region" description="Helical" evidence="2">
    <location>
        <begin position="15"/>
        <end position="39"/>
    </location>
</feature>
<evidence type="ECO:0000313" key="4">
    <source>
        <dbReference type="Proteomes" id="UP001312893"/>
    </source>
</evidence>
<evidence type="ECO:0000256" key="1">
    <source>
        <dbReference type="ARBA" id="ARBA00004167"/>
    </source>
</evidence>